<dbReference type="PANTHER" id="PTHR33872">
    <property type="entry name" value="DNA POLYMERASE EPSILON CATALYTIC SUBUNIT A"/>
    <property type="match status" value="1"/>
</dbReference>
<keyword evidence="3" id="KW-1185">Reference proteome</keyword>
<dbReference type="AlphaFoldDB" id="A0A176W427"/>
<evidence type="ECO:0000256" key="1">
    <source>
        <dbReference type="SAM" id="MobiDB-lite"/>
    </source>
</evidence>
<comment type="caution">
    <text evidence="2">The sequence shown here is derived from an EMBL/GenBank/DDBJ whole genome shotgun (WGS) entry which is preliminary data.</text>
</comment>
<evidence type="ECO:0000313" key="3">
    <source>
        <dbReference type="Proteomes" id="UP000077202"/>
    </source>
</evidence>
<organism evidence="2 3">
    <name type="scientific">Marchantia polymorpha subsp. ruderalis</name>
    <dbReference type="NCBI Taxonomy" id="1480154"/>
    <lineage>
        <taxon>Eukaryota</taxon>
        <taxon>Viridiplantae</taxon>
        <taxon>Streptophyta</taxon>
        <taxon>Embryophyta</taxon>
        <taxon>Marchantiophyta</taxon>
        <taxon>Marchantiopsida</taxon>
        <taxon>Marchantiidae</taxon>
        <taxon>Marchantiales</taxon>
        <taxon>Marchantiaceae</taxon>
        <taxon>Marchantia</taxon>
    </lineage>
</organism>
<dbReference type="Proteomes" id="UP000077202">
    <property type="component" value="Unassembled WGS sequence"/>
</dbReference>
<dbReference type="EMBL" id="LVLJ01002028">
    <property type="protein sequence ID" value="OAE26926.1"/>
    <property type="molecule type" value="Genomic_DNA"/>
</dbReference>
<gene>
    <name evidence="2" type="ORF">AXG93_4413s1100</name>
</gene>
<evidence type="ECO:0000313" key="2">
    <source>
        <dbReference type="EMBL" id="OAE26926.1"/>
    </source>
</evidence>
<reference evidence="2" key="1">
    <citation type="submission" date="2016-03" db="EMBL/GenBank/DDBJ databases">
        <title>Mechanisms controlling the formation of the plant cell surface in tip-growing cells are functionally conserved among land plants.</title>
        <authorList>
            <person name="Honkanen S."/>
            <person name="Jones V.A."/>
            <person name="Morieri G."/>
            <person name="Champion C."/>
            <person name="Hetherington A.J."/>
            <person name="Kelly S."/>
            <person name="Saint-Marcoux D."/>
            <person name="Proust H."/>
            <person name="Prescott H."/>
            <person name="Dolan L."/>
        </authorList>
    </citation>
    <scope>NUCLEOTIDE SEQUENCE [LARGE SCALE GENOMIC DNA]</scope>
    <source>
        <tissue evidence="2">Whole gametophyte</tissue>
    </source>
</reference>
<protein>
    <submittedName>
        <fullName evidence="2">Uncharacterized protein</fullName>
    </submittedName>
</protein>
<sequence>MTRSQVNRYWRAKRSLNKEHLEEAHRAASIARTRSLFSEITEENSEEYYPDMQSEGGSVGGSTSGSTPTTPRRYDREEESNKPGWWRKSNWAFLNEPPLHEEKHYSYAPQYEIDVRAKATEIEGPPKRQLHHTRSSLSIY</sequence>
<proteinExistence type="predicted"/>
<feature type="region of interest" description="Disordered" evidence="1">
    <location>
        <begin position="41"/>
        <end position="83"/>
    </location>
</feature>
<feature type="compositionally biased region" description="Basic and acidic residues" evidence="1">
    <location>
        <begin position="72"/>
        <end position="81"/>
    </location>
</feature>
<accession>A0A176W427</accession>
<name>A0A176W427_MARPO</name>
<dbReference type="PANTHER" id="PTHR33872:SF2">
    <property type="entry name" value="DNA POLYMERASE EPSILON CATALYTIC SUBUNIT A"/>
    <property type="match status" value="1"/>
</dbReference>